<dbReference type="InterPro" id="IPR032675">
    <property type="entry name" value="LRR_dom_sf"/>
</dbReference>
<dbReference type="GO" id="GO:0045892">
    <property type="term" value="P:negative regulation of DNA-templated transcription"/>
    <property type="evidence" value="ECO:0007669"/>
    <property type="project" value="InterPro"/>
</dbReference>
<dbReference type="GO" id="GO:0005737">
    <property type="term" value="C:cytoplasm"/>
    <property type="evidence" value="ECO:0007669"/>
    <property type="project" value="TreeGrafter"/>
</dbReference>
<sequence length="484" mass="54358">MSNPALPKLLELAAHSLLSNEVSAIPALDELTVDLFPSILTAAFSKGHKKALKALVQAWPFPFLRLGSLIVQWPNQDSVQAVLDGLETSPIHRTCARRSELRVLDLTLDFEQIQIKGVSEALAKFPFWLPSTVKVQMPQAMARHNLEDTRKGPKQPWEPVELHMNLFLRGPFRLNTFLLSLLTKVEESSGSLRLCCRKLHIEEMPFNSLLGVLKTLELDFIQELEVFDWFRALSEQRLFATQLGRICNLHSLKLAYYHWSFSPDGEQSSSYYLSQLSKLTHLQKLHLSYSYLSGNLQQVLSCLQAPLHALEIRFCTLLDTDIIYLSHSLHTTCLKKLDLSGNNLSYMVPGPLETLLGKVSGTLQHLTLNHCQLKDAHLKAILPALCCCSQLSSLGLSDNPVSKAGLLSLLEHTAGLMELKQVLYPIPVECCVYLHGLSWGPVNKGKLCQVQAEIQKFLQTVQRADMQWTPPLPLPLPVRLVQLD</sequence>
<organism evidence="5">
    <name type="scientific">Castor canadensis</name>
    <name type="common">American beaver</name>
    <dbReference type="NCBI Taxonomy" id="51338"/>
    <lineage>
        <taxon>Eukaryota</taxon>
        <taxon>Metazoa</taxon>
        <taxon>Chordata</taxon>
        <taxon>Craniata</taxon>
        <taxon>Vertebrata</taxon>
        <taxon>Euteleostomi</taxon>
        <taxon>Mammalia</taxon>
        <taxon>Eutheria</taxon>
        <taxon>Euarchontoglires</taxon>
        <taxon>Glires</taxon>
        <taxon>Rodentia</taxon>
        <taxon>Castorimorpha</taxon>
        <taxon>Castoridae</taxon>
        <taxon>Castor</taxon>
    </lineage>
</organism>
<dbReference type="PANTHER" id="PTHR14224:SF95">
    <property type="entry name" value="MELANOMA ANTIGEN PREFERENTIALLY EXPRESSED IN TUMORS-LIKE"/>
    <property type="match status" value="1"/>
</dbReference>
<accession>A0A8B7UAE2</accession>
<dbReference type="KEGG" id="ccan:109684337"/>
<dbReference type="AlphaFoldDB" id="A0A8B7UAE2"/>
<dbReference type="InterPro" id="IPR050694">
    <property type="entry name" value="LRRC14/PRAME"/>
</dbReference>
<proteinExistence type="inferred from homology"/>
<dbReference type="GeneID" id="109684337"/>
<dbReference type="InterPro" id="IPR026271">
    <property type="entry name" value="PRAME"/>
</dbReference>
<dbReference type="FunFam" id="3.80.10.10:FF:000743">
    <property type="entry name" value="Uncharacterized protein"/>
    <property type="match status" value="1"/>
</dbReference>
<dbReference type="PANTHER" id="PTHR14224">
    <property type="entry name" value="SIMILAR TO PREFERENTIALLY EXPRESSED ANTIGEN IN MELANOMA-LIKE 3"/>
    <property type="match status" value="1"/>
</dbReference>
<evidence type="ECO:0000256" key="2">
    <source>
        <dbReference type="ARBA" id="ARBA00022614"/>
    </source>
</evidence>
<evidence type="ECO:0000313" key="4">
    <source>
        <dbReference type="Proteomes" id="UP001732720"/>
    </source>
</evidence>
<evidence type="ECO:0000256" key="1">
    <source>
        <dbReference type="ARBA" id="ARBA00009608"/>
    </source>
</evidence>
<dbReference type="GO" id="GO:0043066">
    <property type="term" value="P:negative regulation of apoptotic process"/>
    <property type="evidence" value="ECO:0007669"/>
    <property type="project" value="InterPro"/>
</dbReference>
<dbReference type="GO" id="GO:0008284">
    <property type="term" value="P:positive regulation of cell population proliferation"/>
    <property type="evidence" value="ECO:0007669"/>
    <property type="project" value="InterPro"/>
</dbReference>
<evidence type="ECO:0000256" key="3">
    <source>
        <dbReference type="ARBA" id="ARBA00022737"/>
    </source>
</evidence>
<dbReference type="GO" id="GO:0045596">
    <property type="term" value="P:negative regulation of cell differentiation"/>
    <property type="evidence" value="ECO:0007669"/>
    <property type="project" value="InterPro"/>
</dbReference>
<keyword evidence="2" id="KW-0433">Leucine-rich repeat</keyword>
<protein>
    <submittedName>
        <fullName evidence="5">Melanoma antigen preferentially expressed in tumors</fullName>
    </submittedName>
</protein>
<reference evidence="5" key="1">
    <citation type="submission" date="2025-08" db="UniProtKB">
        <authorList>
            <consortium name="RefSeq"/>
        </authorList>
    </citation>
    <scope>IDENTIFICATION</scope>
    <source>
        <tissue evidence="5">Leukocyte</tissue>
    </source>
</reference>
<dbReference type="Proteomes" id="UP001732720">
    <property type="component" value="Chromosome 18"/>
</dbReference>
<evidence type="ECO:0000313" key="5">
    <source>
        <dbReference type="RefSeq" id="XP_020016242.1"/>
    </source>
</evidence>
<dbReference type="PIRSF" id="PIRSF038286">
    <property type="entry name" value="PRAME"/>
    <property type="match status" value="1"/>
</dbReference>
<dbReference type="SUPFAM" id="SSF52047">
    <property type="entry name" value="RNI-like"/>
    <property type="match status" value="1"/>
</dbReference>
<keyword evidence="3" id="KW-0677">Repeat</keyword>
<dbReference type="OrthoDB" id="9802850at2759"/>
<name>A0A8B7UAE2_CASCN</name>
<comment type="similarity">
    <text evidence="1">Belongs to the PRAME family.</text>
</comment>
<keyword evidence="4" id="KW-1185">Reference proteome</keyword>
<dbReference type="RefSeq" id="XP_020016242.1">
    <property type="nucleotide sequence ID" value="XM_020160653.1"/>
</dbReference>
<gene>
    <name evidence="5" type="primary">Prame</name>
    <name evidence="5" type="synonym">LOC109684337</name>
</gene>
<dbReference type="Gene3D" id="3.80.10.10">
    <property type="entry name" value="Ribonuclease Inhibitor"/>
    <property type="match status" value="1"/>
</dbReference>